<dbReference type="EMBL" id="HBUF01098902">
    <property type="protein sequence ID" value="CAG6637553.1"/>
    <property type="molecule type" value="Transcribed_RNA"/>
</dbReference>
<proteinExistence type="predicted"/>
<dbReference type="EMBL" id="HBUF01339826">
    <property type="protein sequence ID" value="CAG6701324.1"/>
    <property type="molecule type" value="Transcribed_RNA"/>
</dbReference>
<dbReference type="EMBL" id="HBUF01339824">
    <property type="protein sequence ID" value="CAG6701322.1"/>
    <property type="molecule type" value="Transcribed_RNA"/>
</dbReference>
<dbReference type="EMBL" id="HBUF01339825">
    <property type="protein sequence ID" value="CAG6701323.1"/>
    <property type="molecule type" value="Transcribed_RNA"/>
</dbReference>
<evidence type="ECO:0000256" key="2">
    <source>
        <dbReference type="SAM" id="SignalP"/>
    </source>
</evidence>
<feature type="compositionally biased region" description="Basic and acidic residues" evidence="1">
    <location>
        <begin position="124"/>
        <end position="139"/>
    </location>
</feature>
<feature type="signal peptide" evidence="2">
    <location>
        <begin position="1"/>
        <end position="24"/>
    </location>
</feature>
<feature type="region of interest" description="Disordered" evidence="1">
    <location>
        <begin position="116"/>
        <end position="188"/>
    </location>
</feature>
<feature type="compositionally biased region" description="Low complexity" evidence="1">
    <location>
        <begin position="38"/>
        <end position="68"/>
    </location>
</feature>
<name>A0A8D8UCB8_9HEMI</name>
<evidence type="ECO:0000256" key="1">
    <source>
        <dbReference type="SAM" id="MobiDB-lite"/>
    </source>
</evidence>
<dbReference type="EMBL" id="HBUF01606167">
    <property type="protein sequence ID" value="CAG6777603.1"/>
    <property type="molecule type" value="Transcribed_RNA"/>
</dbReference>
<evidence type="ECO:0000313" key="3">
    <source>
        <dbReference type="EMBL" id="CAG6701321.1"/>
    </source>
</evidence>
<accession>A0A8D8UCB8</accession>
<dbReference type="EMBL" id="HBUF01339822">
    <property type="protein sequence ID" value="CAG6701320.1"/>
    <property type="molecule type" value="Transcribed_RNA"/>
</dbReference>
<feature type="region of interest" description="Disordered" evidence="1">
    <location>
        <begin position="30"/>
        <end position="100"/>
    </location>
</feature>
<dbReference type="AlphaFoldDB" id="A0A8D8UCB8"/>
<reference evidence="3" key="1">
    <citation type="submission" date="2021-05" db="EMBL/GenBank/DDBJ databases">
        <authorList>
            <person name="Alioto T."/>
            <person name="Alioto T."/>
            <person name="Gomez Garrido J."/>
        </authorList>
    </citation>
    <scope>NUCLEOTIDE SEQUENCE</scope>
</reference>
<sequence>MTHISSYFQLTAVLLLCYASYIQGDYGADPAPAPSYRAADPAPSYNPASAPSYNAAPAYKASPPAKDPYSTKSGLGDPIVVEDTYKEKKTTSYNKEEKEDYKKGFINDKGECMCKQSKKKNKKKTEDPGNYKADTKTDYRAASVDPAPKIEYKNPSPPASGYNPGPAPGNYNAAPAPGNYNAAPPAKY</sequence>
<feature type="chain" id="PRO_5036262188" evidence="2">
    <location>
        <begin position="25"/>
        <end position="188"/>
    </location>
</feature>
<dbReference type="EMBL" id="HBUF01098903">
    <property type="protein sequence ID" value="CAG6637554.1"/>
    <property type="molecule type" value="Transcribed_RNA"/>
</dbReference>
<feature type="compositionally biased region" description="Basic and acidic residues" evidence="1">
    <location>
        <begin position="83"/>
        <end position="100"/>
    </location>
</feature>
<dbReference type="EMBL" id="HBUF01098904">
    <property type="protein sequence ID" value="CAG6637555.1"/>
    <property type="molecule type" value="Transcribed_RNA"/>
</dbReference>
<feature type="compositionally biased region" description="Low complexity" evidence="1">
    <location>
        <begin position="159"/>
        <end position="188"/>
    </location>
</feature>
<organism evidence="3">
    <name type="scientific">Cacopsylla melanoneura</name>
    <dbReference type="NCBI Taxonomy" id="428564"/>
    <lineage>
        <taxon>Eukaryota</taxon>
        <taxon>Metazoa</taxon>
        <taxon>Ecdysozoa</taxon>
        <taxon>Arthropoda</taxon>
        <taxon>Hexapoda</taxon>
        <taxon>Insecta</taxon>
        <taxon>Pterygota</taxon>
        <taxon>Neoptera</taxon>
        <taxon>Paraneoptera</taxon>
        <taxon>Hemiptera</taxon>
        <taxon>Sternorrhyncha</taxon>
        <taxon>Psylloidea</taxon>
        <taxon>Psyllidae</taxon>
        <taxon>Psyllinae</taxon>
        <taxon>Cacopsylla</taxon>
    </lineage>
</organism>
<dbReference type="EMBL" id="HBUF01098906">
    <property type="protein sequence ID" value="CAG6637557.1"/>
    <property type="molecule type" value="Transcribed_RNA"/>
</dbReference>
<dbReference type="EMBL" id="HBUF01098907">
    <property type="protein sequence ID" value="CAG6637558.1"/>
    <property type="molecule type" value="Transcribed_RNA"/>
</dbReference>
<dbReference type="EMBL" id="HBUF01339827">
    <property type="protein sequence ID" value="CAG6701325.1"/>
    <property type="molecule type" value="Transcribed_RNA"/>
</dbReference>
<dbReference type="EMBL" id="HBUF01098905">
    <property type="protein sequence ID" value="CAG6637556.1"/>
    <property type="molecule type" value="Transcribed_RNA"/>
</dbReference>
<protein>
    <submittedName>
        <fullName evidence="3">Uncharacterized protein</fullName>
    </submittedName>
</protein>
<dbReference type="EMBL" id="HBUF01339823">
    <property type="protein sequence ID" value="CAG6701321.1"/>
    <property type="molecule type" value="Transcribed_RNA"/>
</dbReference>
<dbReference type="EMBL" id="HBUF01606168">
    <property type="protein sequence ID" value="CAG6777608.1"/>
    <property type="molecule type" value="Transcribed_RNA"/>
</dbReference>
<keyword evidence="2" id="KW-0732">Signal</keyword>